<sequence>MPATHQSDLTLTLCFLRGSVTLFCSDDVVLQLLSEHFRCFIAEQPPSLDGLVTAVITRDSETYTLIDNNGQTLSLLSLDRLLKETYRTVVSHWVEQHQDLLWLHAAAIKRDDRCLLLTGPWGAGKSTLTIGLLEQGWHYLSDDIVPFDPATGCAHPFPVLPRKREVHRTDEIDLANAKKTPFSIPEAQLVREPVPVTGMIFPIYNGVNRETSWGGIERIEAVKVLIENCISFPLNEDKSIHALIALTMQLPLARLHYFDIAAALTLIHLREHGERRTS</sequence>
<dbReference type="InterPro" id="IPR027417">
    <property type="entry name" value="P-loop_NTPase"/>
</dbReference>
<proteinExistence type="predicted"/>
<dbReference type="Proteomes" id="UP001143304">
    <property type="component" value="Unassembled WGS sequence"/>
</dbReference>
<name>A0ABT3T5I1_9GAMM</name>
<evidence type="ECO:0000313" key="1">
    <source>
        <dbReference type="EMBL" id="MCX2977071.1"/>
    </source>
</evidence>
<dbReference type="Gene3D" id="3.40.50.300">
    <property type="entry name" value="P-loop containing nucleotide triphosphate hydrolases"/>
    <property type="match status" value="1"/>
</dbReference>
<protein>
    <recommendedName>
        <fullName evidence="3">Hpr(Ser) kinase/phosphatase</fullName>
    </recommendedName>
</protein>
<evidence type="ECO:0008006" key="3">
    <source>
        <dbReference type="Google" id="ProtNLM"/>
    </source>
</evidence>
<keyword evidence="2" id="KW-1185">Reference proteome</keyword>
<accession>A0ABT3T5I1</accession>
<dbReference type="SUPFAM" id="SSF53795">
    <property type="entry name" value="PEP carboxykinase-like"/>
    <property type="match status" value="1"/>
</dbReference>
<evidence type="ECO:0000313" key="2">
    <source>
        <dbReference type="Proteomes" id="UP001143304"/>
    </source>
</evidence>
<reference evidence="1" key="1">
    <citation type="submission" date="2019-02" db="EMBL/GenBank/DDBJ databases">
        <authorList>
            <person name="Li S.-H."/>
        </authorList>
    </citation>
    <scope>NUCLEOTIDE SEQUENCE</scope>
    <source>
        <strain evidence="1">IMCC11814</strain>
    </source>
</reference>
<comment type="caution">
    <text evidence="1">The sequence shown here is derived from an EMBL/GenBank/DDBJ whole genome shotgun (WGS) entry which is preliminary data.</text>
</comment>
<dbReference type="EMBL" id="SHNO01000001">
    <property type="protein sequence ID" value="MCX2977071.1"/>
    <property type="molecule type" value="Genomic_DNA"/>
</dbReference>
<dbReference type="RefSeq" id="WP_279248799.1">
    <property type="nucleotide sequence ID" value="NZ_SHNO01000001.1"/>
</dbReference>
<gene>
    <name evidence="1" type="ORF">EYC82_06855</name>
</gene>
<organism evidence="1 2">
    <name type="scientific">Candidatus Marimicrobium litorale</name>
    <dbReference type="NCBI Taxonomy" id="2518991"/>
    <lineage>
        <taxon>Bacteria</taxon>
        <taxon>Pseudomonadati</taxon>
        <taxon>Pseudomonadota</taxon>
        <taxon>Gammaproteobacteria</taxon>
        <taxon>Cellvibrionales</taxon>
        <taxon>Halieaceae</taxon>
        <taxon>Marimicrobium</taxon>
    </lineage>
</organism>